<dbReference type="PROSITE" id="PS50966">
    <property type="entry name" value="ZF_SWIM"/>
    <property type="match status" value="1"/>
</dbReference>
<keyword evidence="2 4" id="KW-0863">Zinc-finger</keyword>
<reference evidence="7" key="1">
    <citation type="submission" date="2020-10" db="EMBL/GenBank/DDBJ databases">
        <authorList>
            <person name="Han B."/>
            <person name="Lu T."/>
            <person name="Zhao Q."/>
            <person name="Huang X."/>
            <person name="Zhao Y."/>
        </authorList>
    </citation>
    <scope>NUCLEOTIDE SEQUENCE</scope>
</reference>
<dbReference type="Pfam" id="PF04434">
    <property type="entry name" value="SWIM"/>
    <property type="match status" value="1"/>
</dbReference>
<dbReference type="InterPro" id="IPR006564">
    <property type="entry name" value="Znf_PMZ"/>
</dbReference>
<feature type="domain" description="SWIM-type" evidence="6">
    <location>
        <begin position="539"/>
        <end position="571"/>
    </location>
</feature>
<evidence type="ECO:0000256" key="2">
    <source>
        <dbReference type="ARBA" id="ARBA00022771"/>
    </source>
</evidence>
<comment type="caution">
    <text evidence="7">The sequence shown here is derived from an EMBL/GenBank/DDBJ whole genome shotgun (WGS) entry which is preliminary data.</text>
</comment>
<dbReference type="PANTHER" id="PTHR31973:SF191">
    <property type="entry name" value="OS05G0489400 PROTEIN"/>
    <property type="match status" value="1"/>
</dbReference>
<dbReference type="OrthoDB" id="1918246at2759"/>
<dbReference type="AlphaFoldDB" id="A0A811R8I0"/>
<evidence type="ECO:0000256" key="4">
    <source>
        <dbReference type="PROSITE-ProRule" id="PRU00325"/>
    </source>
</evidence>
<evidence type="ECO:0000256" key="1">
    <source>
        <dbReference type="ARBA" id="ARBA00022723"/>
    </source>
</evidence>
<dbReference type="InterPro" id="IPR007527">
    <property type="entry name" value="Znf_SWIM"/>
</dbReference>
<dbReference type="EMBL" id="CAJGYO010000013">
    <property type="protein sequence ID" value="CAD6266437.1"/>
    <property type="molecule type" value="Genomic_DNA"/>
</dbReference>
<protein>
    <recommendedName>
        <fullName evidence="6">SWIM-type domain-containing protein</fullName>
    </recommendedName>
</protein>
<evidence type="ECO:0000256" key="3">
    <source>
        <dbReference type="ARBA" id="ARBA00022833"/>
    </source>
</evidence>
<proteinExistence type="predicted"/>
<organism evidence="7 8">
    <name type="scientific">Miscanthus lutarioriparius</name>
    <dbReference type="NCBI Taxonomy" id="422564"/>
    <lineage>
        <taxon>Eukaryota</taxon>
        <taxon>Viridiplantae</taxon>
        <taxon>Streptophyta</taxon>
        <taxon>Embryophyta</taxon>
        <taxon>Tracheophyta</taxon>
        <taxon>Spermatophyta</taxon>
        <taxon>Magnoliopsida</taxon>
        <taxon>Liliopsida</taxon>
        <taxon>Poales</taxon>
        <taxon>Poaceae</taxon>
        <taxon>PACMAD clade</taxon>
        <taxon>Panicoideae</taxon>
        <taxon>Andropogonodae</taxon>
        <taxon>Andropogoneae</taxon>
        <taxon>Saccharinae</taxon>
        <taxon>Miscanthus</taxon>
    </lineage>
</organism>
<dbReference type="Pfam" id="PF03108">
    <property type="entry name" value="DBD_Tnp_Mut"/>
    <property type="match status" value="1"/>
</dbReference>
<feature type="compositionally biased region" description="Polar residues" evidence="5">
    <location>
        <begin position="763"/>
        <end position="789"/>
    </location>
</feature>
<keyword evidence="3" id="KW-0862">Zinc</keyword>
<evidence type="ECO:0000256" key="5">
    <source>
        <dbReference type="SAM" id="MobiDB-lite"/>
    </source>
</evidence>
<dbReference type="GO" id="GO:0008270">
    <property type="term" value="F:zinc ion binding"/>
    <property type="evidence" value="ECO:0007669"/>
    <property type="project" value="UniProtKB-KW"/>
</dbReference>
<feature type="region of interest" description="Disordered" evidence="5">
    <location>
        <begin position="760"/>
        <end position="789"/>
    </location>
</feature>
<sequence>MKVLWLLPGKQLADGLRVITCDADTNAMCSVVHKVKTLVVYFDPDDTFGGVDWDDVVVNPVSELPKVISPMKVQVNASGSEEDSEDPDYFMDSDNDVEEGDDDLFDNIIDDEGDQLAKMMKAKKARGNRLKGQRVVVTVDDTDDLSSEDDQVGMVFDSVEMVRAAINEYSMKNRVDIKMPRNDQKRIRAHCAEGGPWNLYVSYDSRKEWVLKRCTSNWLAEKYLESFRANDKMTLASFAKTVQKDWNLTPSRSKLASARKLAMQKIYGDESEQYNQLWDYGQEIRRSNPGSSFFLNMELNHFSTLYMSLDACKRGYLSGCRPLICLDGCHIKTKFGGQILTTVGIDGNDCIFPIAIAVVEGLIPAVEETFPESEHRFCVRHLYANFKDAGFKGEILKNQLWTCARASTVQKWEHHMEKMKGLSLHAYKWLDRMAPNTWVRAYFSEFPKIDLLLNNSCEVFNSYILEARELPILSMLEKIKQQLMTRFYNKQMEMVDKFVGPICPKIRKKVSKNAELANLCYAMSSGQGIFQVIERDFQYIVNIGTKVCECRKWNLTGIPCQHAISCLRHERIPVESVVHECYSLEAFNRAYGSNIIPCRDGTLWEKVNGPTVLPPKYEKKVGRPPRCRRKEPQEVQGKNGPSISKHGVVIKCSYCKGENHNVRGCFLKKAGINPEDYVTDDPLQAEGNQNQPNLDVADTSMEEQIPISQMVSQDAPQPSQVFTETAATTYEHLTQAGDHSYSNLLSNLSSTMLLQMMEEGSQAIPSSHGGPSQIHSLSAPTGQWQDHCL</sequence>
<name>A0A811R8I0_9POAL</name>
<evidence type="ECO:0000313" key="7">
    <source>
        <dbReference type="EMBL" id="CAD6266437.1"/>
    </source>
</evidence>
<dbReference type="SMART" id="SM00575">
    <property type="entry name" value="ZnF_PMZ"/>
    <property type="match status" value="1"/>
</dbReference>
<evidence type="ECO:0000259" key="6">
    <source>
        <dbReference type="PROSITE" id="PS50966"/>
    </source>
</evidence>
<gene>
    <name evidence="7" type="ORF">NCGR_LOCUS49742</name>
</gene>
<keyword evidence="1" id="KW-0479">Metal-binding</keyword>
<dbReference type="Proteomes" id="UP000604825">
    <property type="component" value="Unassembled WGS sequence"/>
</dbReference>
<keyword evidence="8" id="KW-1185">Reference proteome</keyword>
<evidence type="ECO:0000313" key="8">
    <source>
        <dbReference type="Proteomes" id="UP000604825"/>
    </source>
</evidence>
<accession>A0A811R8I0</accession>
<dbReference type="PANTHER" id="PTHR31973">
    <property type="entry name" value="POLYPROTEIN, PUTATIVE-RELATED"/>
    <property type="match status" value="1"/>
</dbReference>
<feature type="region of interest" description="Disordered" evidence="5">
    <location>
        <begin position="618"/>
        <end position="640"/>
    </location>
</feature>
<dbReference type="InterPro" id="IPR004332">
    <property type="entry name" value="Transposase_MuDR"/>
</dbReference>